<keyword evidence="3 5" id="KW-0418">Kinase</keyword>
<dbReference type="EMBL" id="CP034248">
    <property type="protein sequence ID" value="AZK47475.1"/>
    <property type="molecule type" value="Genomic_DNA"/>
</dbReference>
<evidence type="ECO:0000313" key="6">
    <source>
        <dbReference type="Proteomes" id="UP000273145"/>
    </source>
</evidence>
<dbReference type="Pfam" id="PF00294">
    <property type="entry name" value="PfkB"/>
    <property type="match status" value="1"/>
</dbReference>
<protein>
    <submittedName>
        <fullName evidence="5">Carbohydrate kinase</fullName>
    </submittedName>
</protein>
<feature type="domain" description="Carbohydrate kinase PfkB" evidence="4">
    <location>
        <begin position="3"/>
        <end position="312"/>
    </location>
</feature>
<keyword evidence="2" id="KW-0808">Transferase</keyword>
<evidence type="ECO:0000259" key="4">
    <source>
        <dbReference type="Pfam" id="PF00294"/>
    </source>
</evidence>
<dbReference type="Proteomes" id="UP000273145">
    <property type="component" value="Chromosome"/>
</dbReference>
<gene>
    <name evidence="5" type="ORF">EIM92_16020</name>
</gene>
<evidence type="ECO:0000256" key="3">
    <source>
        <dbReference type="ARBA" id="ARBA00022777"/>
    </source>
</evidence>
<dbReference type="KEGG" id="plen:EIM92_16020"/>
<dbReference type="CDD" id="cd01167">
    <property type="entry name" value="bac_FRK"/>
    <property type="match status" value="1"/>
</dbReference>
<dbReference type="SUPFAM" id="SSF53613">
    <property type="entry name" value="Ribokinase-like"/>
    <property type="match status" value="1"/>
</dbReference>
<accession>A0A3Q8SCE6</accession>
<dbReference type="Gene3D" id="3.40.1190.20">
    <property type="match status" value="1"/>
</dbReference>
<dbReference type="PANTHER" id="PTHR43085">
    <property type="entry name" value="HEXOKINASE FAMILY MEMBER"/>
    <property type="match status" value="1"/>
</dbReference>
<evidence type="ECO:0000256" key="1">
    <source>
        <dbReference type="ARBA" id="ARBA00010688"/>
    </source>
</evidence>
<evidence type="ECO:0000256" key="2">
    <source>
        <dbReference type="ARBA" id="ARBA00022679"/>
    </source>
</evidence>
<comment type="similarity">
    <text evidence="1">Belongs to the carbohydrate kinase PfkB family.</text>
</comment>
<dbReference type="GO" id="GO:0016301">
    <property type="term" value="F:kinase activity"/>
    <property type="evidence" value="ECO:0007669"/>
    <property type="project" value="UniProtKB-KW"/>
</dbReference>
<dbReference type="PANTHER" id="PTHR43085:SF54">
    <property type="entry name" value="PUTATIVE-RELATED"/>
    <property type="match status" value="1"/>
</dbReference>
<dbReference type="RefSeq" id="WP_125083501.1">
    <property type="nucleotide sequence ID" value="NZ_CP034248.1"/>
</dbReference>
<dbReference type="InterPro" id="IPR002173">
    <property type="entry name" value="Carboh/pur_kinase_PfkB_CS"/>
</dbReference>
<sequence length="336" mass="36375">MGQLFAIGEVLIDFIPLQKGSALKDVLAFERAAGGAPANVAAAVSKLGGKAAMLTKLGKDAFGDYLIEQLDMAGVHTGFIQRTTEANTGLAFVSLQEDGERDFSFYRNPSSDLLLAEAEIDPGIFQGDDILHFGSVDLVESPMKQAHLKAIDAVERRGGLISFDPNVRLPLWTSPEECRKTIQAFIPAAHILKISEDEIEFITGIPSPEKAIAALFQGHVKAILYTRGKNGADLYLSPEEKYECQGFNVEVQDTTGAGDAFMGGFLYKLLDKKAVQDNITELLRGNHLEILQFANATGALTTMKKGAIPALPNLADVQTFIQKESNEGMITDVRKS</sequence>
<evidence type="ECO:0000313" key="5">
    <source>
        <dbReference type="EMBL" id="AZK47475.1"/>
    </source>
</evidence>
<dbReference type="AlphaFoldDB" id="A0A3Q8SCE6"/>
<dbReference type="PROSITE" id="PS00583">
    <property type="entry name" value="PFKB_KINASES_1"/>
    <property type="match status" value="1"/>
</dbReference>
<dbReference type="InterPro" id="IPR029056">
    <property type="entry name" value="Ribokinase-like"/>
</dbReference>
<dbReference type="InterPro" id="IPR050306">
    <property type="entry name" value="PfkB_Carbo_kinase"/>
</dbReference>
<name>A0A3Q8SCE6_9BACL</name>
<dbReference type="OrthoDB" id="9813569at2"/>
<reference evidence="5 6" key="1">
    <citation type="submission" date="2018-11" db="EMBL/GenBank/DDBJ databases">
        <title>Genome sequencing of Paenibacillus lentus DSM25539(T).</title>
        <authorList>
            <person name="Kook J.-K."/>
            <person name="Park S.-N."/>
            <person name="Lim Y.K."/>
        </authorList>
    </citation>
    <scope>NUCLEOTIDE SEQUENCE [LARGE SCALE GENOMIC DNA]</scope>
    <source>
        <strain evidence="5 6">DSM 25539</strain>
    </source>
</reference>
<proteinExistence type="inferred from homology"/>
<keyword evidence="6" id="KW-1185">Reference proteome</keyword>
<organism evidence="5 6">
    <name type="scientific">Paenibacillus lentus</name>
    <dbReference type="NCBI Taxonomy" id="1338368"/>
    <lineage>
        <taxon>Bacteria</taxon>
        <taxon>Bacillati</taxon>
        <taxon>Bacillota</taxon>
        <taxon>Bacilli</taxon>
        <taxon>Bacillales</taxon>
        <taxon>Paenibacillaceae</taxon>
        <taxon>Paenibacillus</taxon>
    </lineage>
</organism>
<dbReference type="PROSITE" id="PS00584">
    <property type="entry name" value="PFKB_KINASES_2"/>
    <property type="match status" value="1"/>
</dbReference>
<dbReference type="InterPro" id="IPR011611">
    <property type="entry name" value="PfkB_dom"/>
</dbReference>